<proteinExistence type="predicted"/>
<dbReference type="PANTHER" id="PTHR39082">
    <property type="entry name" value="PHOSPHOLIPASE C-BETA-2-RELATED"/>
    <property type="match status" value="1"/>
</dbReference>
<evidence type="ECO:0000256" key="1">
    <source>
        <dbReference type="SAM" id="Coils"/>
    </source>
</evidence>
<feature type="coiled-coil region" evidence="1">
    <location>
        <begin position="4"/>
        <end position="170"/>
    </location>
</feature>
<dbReference type="InterPro" id="IPR056003">
    <property type="entry name" value="CT398_CC_hairpin"/>
</dbReference>
<dbReference type="InterPro" id="IPR003743">
    <property type="entry name" value="Zf-RING_7"/>
</dbReference>
<dbReference type="Gene3D" id="1.10.287.1490">
    <property type="match status" value="1"/>
</dbReference>
<evidence type="ECO:0000259" key="3">
    <source>
        <dbReference type="Pfam" id="PF24481"/>
    </source>
</evidence>
<comment type="caution">
    <text evidence="4">The sequence shown here is derived from an EMBL/GenBank/DDBJ whole genome shotgun (WGS) entry which is preliminary data.</text>
</comment>
<organism evidence="4 5">
    <name type="scientific">candidate division TA06 bacterium B3_TA06</name>
    <dbReference type="NCBI Taxonomy" id="2012487"/>
    <lineage>
        <taxon>Bacteria</taxon>
        <taxon>Bacteria division TA06</taxon>
    </lineage>
</organism>
<dbReference type="Pfam" id="PF24481">
    <property type="entry name" value="CT398_CC"/>
    <property type="match status" value="1"/>
</dbReference>
<dbReference type="AlphaFoldDB" id="A0A532V622"/>
<sequence>MPDLKELLKELQATDTELHKLTAERDVIPEKIAALEQEINLLSHRLEEAKQKLTNSRTELKLAELNLTSQEETLAKYNSQLFSAKTNEEYKAFLKEIETAERKKNEMEDQIIMLMERIEQEEVQLAKRRTEKETEGSKKEQEIQAVKASQSQLEARLKEVREKYERLRKELPANILALYDRIKKSKHGLAVARILDANRCSACLNPVPTQQAIEAAHSNTLIFCEYCGRILFV</sequence>
<protein>
    <recommendedName>
        <fullName evidence="6">C4-type zinc ribbon domain-containing protein</fullName>
    </recommendedName>
</protein>
<dbReference type="Proteomes" id="UP000317778">
    <property type="component" value="Unassembled WGS sequence"/>
</dbReference>
<feature type="domain" description="CT398-like coiled coil hairpin" evidence="3">
    <location>
        <begin position="11"/>
        <end position="186"/>
    </location>
</feature>
<name>A0A532V622_UNCT6</name>
<dbReference type="PANTHER" id="PTHR39082:SF1">
    <property type="entry name" value="SCAVENGER RECEPTOR CLASS A MEMBER 3"/>
    <property type="match status" value="1"/>
</dbReference>
<dbReference type="InterPro" id="IPR052376">
    <property type="entry name" value="Oxidative_Scav/Glycosyltrans"/>
</dbReference>
<evidence type="ECO:0000313" key="5">
    <source>
        <dbReference type="Proteomes" id="UP000317778"/>
    </source>
</evidence>
<dbReference type="Pfam" id="PF02591">
    <property type="entry name" value="Zn_ribbon_9"/>
    <property type="match status" value="1"/>
</dbReference>
<reference evidence="4 5" key="1">
    <citation type="submission" date="2017-06" db="EMBL/GenBank/DDBJ databases">
        <title>Novel microbial phyla capable of carbon fixation and sulfur reduction in deep-sea sediments.</title>
        <authorList>
            <person name="Huang J."/>
            <person name="Baker B."/>
            <person name="Wang Y."/>
        </authorList>
    </citation>
    <scope>NUCLEOTIDE SEQUENCE [LARGE SCALE GENOMIC DNA]</scope>
    <source>
        <strain evidence="4">B3_TA06</strain>
    </source>
</reference>
<evidence type="ECO:0000259" key="2">
    <source>
        <dbReference type="Pfam" id="PF02591"/>
    </source>
</evidence>
<feature type="domain" description="C4-type zinc ribbon" evidence="2">
    <location>
        <begin position="199"/>
        <end position="231"/>
    </location>
</feature>
<gene>
    <name evidence="4" type="ORF">CEE36_07005</name>
</gene>
<dbReference type="EMBL" id="NJBO01000010">
    <property type="protein sequence ID" value="TKJ42643.1"/>
    <property type="molecule type" value="Genomic_DNA"/>
</dbReference>
<evidence type="ECO:0000313" key="4">
    <source>
        <dbReference type="EMBL" id="TKJ42643.1"/>
    </source>
</evidence>
<accession>A0A532V622</accession>
<keyword evidence="1" id="KW-0175">Coiled coil</keyword>
<evidence type="ECO:0008006" key="6">
    <source>
        <dbReference type="Google" id="ProtNLM"/>
    </source>
</evidence>